<evidence type="ECO:0000256" key="8">
    <source>
        <dbReference type="ARBA" id="ARBA00048679"/>
    </source>
</evidence>
<keyword evidence="6 9" id="KW-0067">ATP-binding</keyword>
<evidence type="ECO:0000256" key="7">
    <source>
        <dbReference type="ARBA" id="ARBA00047899"/>
    </source>
</evidence>
<evidence type="ECO:0000256" key="5">
    <source>
        <dbReference type="ARBA" id="ARBA00022777"/>
    </source>
</evidence>
<dbReference type="SUPFAM" id="SSF56112">
    <property type="entry name" value="Protein kinase-like (PK-like)"/>
    <property type="match status" value="1"/>
</dbReference>
<feature type="compositionally biased region" description="Basic and acidic residues" evidence="11">
    <location>
        <begin position="12"/>
        <end position="24"/>
    </location>
</feature>
<evidence type="ECO:0000313" key="13">
    <source>
        <dbReference type="EnsemblMetazoa" id="CLYHEMP014706.1"/>
    </source>
</evidence>
<feature type="binding site" evidence="9">
    <location>
        <position position="134"/>
    </location>
    <ligand>
        <name>ATP</name>
        <dbReference type="ChEBI" id="CHEBI:30616"/>
    </ligand>
</feature>
<evidence type="ECO:0000256" key="2">
    <source>
        <dbReference type="ARBA" id="ARBA00022527"/>
    </source>
</evidence>
<dbReference type="EnsemblMetazoa" id="CLYHEMT014706.1">
    <property type="protein sequence ID" value="CLYHEMP014706.1"/>
    <property type="gene ID" value="CLYHEMG014706"/>
</dbReference>
<evidence type="ECO:0000256" key="1">
    <source>
        <dbReference type="ARBA" id="ARBA00012513"/>
    </source>
</evidence>
<dbReference type="AlphaFoldDB" id="A0A7M6DL75"/>
<evidence type="ECO:0000256" key="10">
    <source>
        <dbReference type="RuleBase" id="RU000304"/>
    </source>
</evidence>
<dbReference type="EC" id="2.7.11.1" evidence="1"/>
<dbReference type="InterPro" id="IPR008271">
    <property type="entry name" value="Ser/Thr_kinase_AS"/>
</dbReference>
<feature type="compositionally biased region" description="Low complexity" evidence="11">
    <location>
        <begin position="40"/>
        <end position="51"/>
    </location>
</feature>
<dbReference type="PANTHER" id="PTHR44329">
    <property type="entry name" value="SERINE/THREONINE-PROTEIN KINASE TNNI3K-RELATED"/>
    <property type="match status" value="1"/>
</dbReference>
<organism evidence="13 14">
    <name type="scientific">Clytia hemisphaerica</name>
    <dbReference type="NCBI Taxonomy" id="252671"/>
    <lineage>
        <taxon>Eukaryota</taxon>
        <taxon>Metazoa</taxon>
        <taxon>Cnidaria</taxon>
        <taxon>Hydrozoa</taxon>
        <taxon>Hydroidolina</taxon>
        <taxon>Leptothecata</taxon>
        <taxon>Obeliida</taxon>
        <taxon>Clytiidae</taxon>
        <taxon>Clytia</taxon>
    </lineage>
</organism>
<dbReference type="GO" id="GO:0005524">
    <property type="term" value="F:ATP binding"/>
    <property type="evidence" value="ECO:0007669"/>
    <property type="project" value="UniProtKB-UniRule"/>
</dbReference>
<evidence type="ECO:0000256" key="11">
    <source>
        <dbReference type="SAM" id="MobiDB-lite"/>
    </source>
</evidence>
<dbReference type="PROSITE" id="PS50011">
    <property type="entry name" value="PROTEIN_KINASE_DOM"/>
    <property type="match status" value="1"/>
</dbReference>
<dbReference type="PANTHER" id="PTHR44329:SF285">
    <property type="entry name" value="V-MOS MOLONEY MURINE SARCOMA VIRAL ONCO HOMOLOG"/>
    <property type="match status" value="1"/>
</dbReference>
<reference evidence="13" key="1">
    <citation type="submission" date="2021-01" db="UniProtKB">
        <authorList>
            <consortium name="EnsemblMetazoa"/>
        </authorList>
    </citation>
    <scope>IDENTIFICATION</scope>
</reference>
<dbReference type="InterPro" id="IPR011009">
    <property type="entry name" value="Kinase-like_dom_sf"/>
</dbReference>
<dbReference type="PROSITE" id="PS00108">
    <property type="entry name" value="PROTEIN_KINASE_ST"/>
    <property type="match status" value="1"/>
</dbReference>
<evidence type="ECO:0000256" key="3">
    <source>
        <dbReference type="ARBA" id="ARBA00022679"/>
    </source>
</evidence>
<dbReference type="InterPro" id="IPR000719">
    <property type="entry name" value="Prot_kinase_dom"/>
</dbReference>
<keyword evidence="2 10" id="KW-0723">Serine/threonine-protein kinase</keyword>
<comment type="catalytic activity">
    <reaction evidence="8">
        <text>L-seryl-[protein] + ATP = O-phospho-L-seryl-[protein] + ADP + H(+)</text>
        <dbReference type="Rhea" id="RHEA:17989"/>
        <dbReference type="Rhea" id="RHEA-COMP:9863"/>
        <dbReference type="Rhea" id="RHEA-COMP:11604"/>
        <dbReference type="ChEBI" id="CHEBI:15378"/>
        <dbReference type="ChEBI" id="CHEBI:29999"/>
        <dbReference type="ChEBI" id="CHEBI:30616"/>
        <dbReference type="ChEBI" id="CHEBI:83421"/>
        <dbReference type="ChEBI" id="CHEBI:456216"/>
        <dbReference type="EC" id="2.7.11.1"/>
    </reaction>
</comment>
<comment type="catalytic activity">
    <reaction evidence="7">
        <text>L-threonyl-[protein] + ATP = O-phospho-L-threonyl-[protein] + ADP + H(+)</text>
        <dbReference type="Rhea" id="RHEA:46608"/>
        <dbReference type="Rhea" id="RHEA-COMP:11060"/>
        <dbReference type="Rhea" id="RHEA-COMP:11605"/>
        <dbReference type="ChEBI" id="CHEBI:15378"/>
        <dbReference type="ChEBI" id="CHEBI:30013"/>
        <dbReference type="ChEBI" id="CHEBI:30616"/>
        <dbReference type="ChEBI" id="CHEBI:61977"/>
        <dbReference type="ChEBI" id="CHEBI:456216"/>
        <dbReference type="EC" id="2.7.11.1"/>
    </reaction>
</comment>
<evidence type="ECO:0000313" key="14">
    <source>
        <dbReference type="Proteomes" id="UP000594262"/>
    </source>
</evidence>
<feature type="region of interest" description="Disordered" evidence="11">
    <location>
        <begin position="1"/>
        <end position="85"/>
    </location>
</feature>
<dbReference type="PROSITE" id="PS00107">
    <property type="entry name" value="PROTEIN_KINASE_ATP"/>
    <property type="match status" value="1"/>
</dbReference>
<sequence length="392" mass="44862">SFHDQLNSYYPRRSDPVRQTKKDGVTNQERSGLKKRRNINRNNNNNNNNNKMPCSCRQQQRRARITSTSTNGSLRSLNSSQSSLPEEFDCSFSSDDVFYQNKTMTLQMGRLLGSGGFGSVFEGRCSGRKIAVKKLHHSQKNPKAIAESFHAERAVMSLKHRNIVRVLATTMHSNIFQSSSDRFVIMEYAGDRNLLSLLNDEKIRITRYDRLRYATDIANALHYIHKLNIVHLDIKPANIIVTIKNTCKLGDFGCCKMLPESGQGSPTTPTNSSLTGTLAYTSPELLKGEFPTSKADMYSYAICLWQLLSREKPYGNENMYVVIFGVVSYKLRPKITPKQQRDNKAYINLIRSLWAADPEQRPSAKQVMMKLRNLRKQPIKTVSIRNKERWRI</sequence>
<evidence type="ECO:0000256" key="4">
    <source>
        <dbReference type="ARBA" id="ARBA00022741"/>
    </source>
</evidence>
<dbReference type="SMART" id="SM00220">
    <property type="entry name" value="S_TKc"/>
    <property type="match status" value="1"/>
</dbReference>
<evidence type="ECO:0000256" key="6">
    <source>
        <dbReference type="ARBA" id="ARBA00022840"/>
    </source>
</evidence>
<feature type="domain" description="Protein kinase" evidence="12">
    <location>
        <begin position="106"/>
        <end position="374"/>
    </location>
</feature>
<accession>A0A7M6DL75</accession>
<evidence type="ECO:0000256" key="9">
    <source>
        <dbReference type="PROSITE-ProRule" id="PRU10141"/>
    </source>
</evidence>
<feature type="compositionally biased region" description="Low complexity" evidence="11">
    <location>
        <begin position="73"/>
        <end position="84"/>
    </location>
</feature>
<dbReference type="Pfam" id="PF00069">
    <property type="entry name" value="Pkinase"/>
    <property type="match status" value="1"/>
</dbReference>
<protein>
    <recommendedName>
        <fullName evidence="1">non-specific serine/threonine protein kinase</fullName>
        <ecNumber evidence="1">2.7.11.1</ecNumber>
    </recommendedName>
</protein>
<dbReference type="InterPro" id="IPR017441">
    <property type="entry name" value="Protein_kinase_ATP_BS"/>
</dbReference>
<dbReference type="Gene3D" id="1.10.510.10">
    <property type="entry name" value="Transferase(Phosphotransferase) domain 1"/>
    <property type="match status" value="1"/>
</dbReference>
<dbReference type="GO" id="GO:0004674">
    <property type="term" value="F:protein serine/threonine kinase activity"/>
    <property type="evidence" value="ECO:0007669"/>
    <property type="project" value="UniProtKB-KW"/>
</dbReference>
<dbReference type="OrthoDB" id="4062651at2759"/>
<dbReference type="Gene3D" id="3.30.200.20">
    <property type="entry name" value="Phosphorylase Kinase, domain 1"/>
    <property type="match status" value="1"/>
</dbReference>
<evidence type="ECO:0000259" key="12">
    <source>
        <dbReference type="PROSITE" id="PS50011"/>
    </source>
</evidence>
<keyword evidence="4 9" id="KW-0547">Nucleotide-binding</keyword>
<dbReference type="InterPro" id="IPR051681">
    <property type="entry name" value="Ser/Thr_Kinases-Pseudokinases"/>
</dbReference>
<keyword evidence="3" id="KW-0808">Transferase</keyword>
<dbReference type="Proteomes" id="UP000594262">
    <property type="component" value="Unplaced"/>
</dbReference>
<keyword evidence="5" id="KW-0418">Kinase</keyword>
<keyword evidence="14" id="KW-1185">Reference proteome</keyword>
<proteinExistence type="inferred from homology"/>
<name>A0A7M6DL75_9CNID</name>
<comment type="similarity">
    <text evidence="10">Belongs to the protein kinase superfamily.</text>
</comment>